<dbReference type="Proteomes" id="UP001556367">
    <property type="component" value="Unassembled WGS sequence"/>
</dbReference>
<dbReference type="InterPro" id="IPR032675">
    <property type="entry name" value="LRR_dom_sf"/>
</dbReference>
<accession>A0ABR3J7U1</accession>
<proteinExistence type="predicted"/>
<protein>
    <recommendedName>
        <fullName evidence="3">F-box domain-containing protein</fullName>
    </recommendedName>
</protein>
<reference evidence="2" key="1">
    <citation type="submission" date="2024-06" db="EMBL/GenBank/DDBJ databases">
        <title>Multi-omics analyses provide insights into the biosynthesis of the anticancer antibiotic pleurotin in Hohenbuehelia grisea.</title>
        <authorList>
            <person name="Weaver J.A."/>
            <person name="Alberti F."/>
        </authorList>
    </citation>
    <scope>NUCLEOTIDE SEQUENCE [LARGE SCALE GENOMIC DNA]</scope>
    <source>
        <strain evidence="2">T-177</strain>
    </source>
</reference>
<evidence type="ECO:0008006" key="3">
    <source>
        <dbReference type="Google" id="ProtNLM"/>
    </source>
</evidence>
<dbReference type="SUPFAM" id="SSF52047">
    <property type="entry name" value="RNI-like"/>
    <property type="match status" value="1"/>
</dbReference>
<evidence type="ECO:0000313" key="2">
    <source>
        <dbReference type="Proteomes" id="UP001556367"/>
    </source>
</evidence>
<comment type="caution">
    <text evidence="1">The sequence shown here is derived from an EMBL/GenBank/DDBJ whole genome shotgun (WGS) entry which is preliminary data.</text>
</comment>
<sequence length="420" mass="47265">MLQIEHCDSQVVTNGYEPPFFERIPPEILLEILQFVVPPDILFDHSDGFLGDSYVQAMRCAIVLVCQTWYSAGVAFLYEHPVLDKYHEAVSFRRTITSDPHLGGLIKHIEFTICPSDINERDFQDIAGSIIRQDICCRMNRLSFSMPFNYGFSRNFFMPPSTLHSTTSITRLDLTIPLAVDAINALLKGPHAQLESLTIQLHPRAGSVAREPIPLEFPCLKFLRMIWPKGPSYSNTDVVEELTSRWNMPNLSQLSLCPISAENACSLIDLCLTHHHGLRFICLEDLHCVVKNDGIITALGSIIKSCASLEHAVIPEVIYPLLSDFHHPTLARLDLYSPPKYLGVTPYSRISISDLDVPALHQACPNLQYIRSISYDRPNIAELALATRAPLSASGPALETMRIWQWEDDSLNALWTIGWD</sequence>
<organism evidence="1 2">
    <name type="scientific">Hohenbuehelia grisea</name>
    <dbReference type="NCBI Taxonomy" id="104357"/>
    <lineage>
        <taxon>Eukaryota</taxon>
        <taxon>Fungi</taxon>
        <taxon>Dikarya</taxon>
        <taxon>Basidiomycota</taxon>
        <taxon>Agaricomycotina</taxon>
        <taxon>Agaricomycetes</taxon>
        <taxon>Agaricomycetidae</taxon>
        <taxon>Agaricales</taxon>
        <taxon>Pleurotineae</taxon>
        <taxon>Pleurotaceae</taxon>
        <taxon>Hohenbuehelia</taxon>
    </lineage>
</organism>
<evidence type="ECO:0000313" key="1">
    <source>
        <dbReference type="EMBL" id="KAL0951724.1"/>
    </source>
</evidence>
<dbReference type="Gene3D" id="3.80.10.10">
    <property type="entry name" value="Ribonuclease Inhibitor"/>
    <property type="match status" value="1"/>
</dbReference>
<name>A0ABR3J7U1_9AGAR</name>
<gene>
    <name evidence="1" type="ORF">HGRIS_008398</name>
</gene>
<dbReference type="EMBL" id="JASNQZ010000011">
    <property type="protein sequence ID" value="KAL0951724.1"/>
    <property type="molecule type" value="Genomic_DNA"/>
</dbReference>
<keyword evidence="2" id="KW-1185">Reference proteome</keyword>